<reference evidence="5" key="1">
    <citation type="submission" date="2016-06" db="UniProtKB">
        <authorList>
            <consortium name="WormBaseParasite"/>
        </authorList>
    </citation>
    <scope>IDENTIFICATION</scope>
</reference>
<keyword evidence="1" id="KW-0547">Nucleotide-binding</keyword>
<sequence>MVNTENEKQLVEVNDILIGAKGFRWRVLKYLGRGSFGAVVLAENVDGGQLVAVKVEDAHQPLRTLRQEVLVLEAMNSAGAHYCCDLFDTGRKGDICNWISMTLVGESLMKLRKKTPKKRFSLLTALYLAASSLRAIEELHEVGSSYRCNWQNEVLRSKAGNFRFIHRDIKPANFSIGIAPQQRQLYILDFGMARRYRKEGGRFRGARDSPGFRGTPKYASVAALNMEEQSRRDDIYSWFFMVVEFTSGRMPWNDQQYQVYIRF</sequence>
<dbReference type="InterPro" id="IPR011009">
    <property type="entry name" value="Kinase-like_dom_sf"/>
</dbReference>
<evidence type="ECO:0000313" key="3">
    <source>
        <dbReference type="EMBL" id="VDP01579.1"/>
    </source>
</evidence>
<dbReference type="InterPro" id="IPR050235">
    <property type="entry name" value="CK1_Ser-Thr_kinase"/>
</dbReference>
<dbReference type="SUPFAM" id="SSF56112">
    <property type="entry name" value="Protein kinase-like (PK-like)"/>
    <property type="match status" value="1"/>
</dbReference>
<dbReference type="Pfam" id="PF00069">
    <property type="entry name" value="Pkinase"/>
    <property type="match status" value="1"/>
</dbReference>
<gene>
    <name evidence="3" type="ORF">SBAD_LOCUS3560</name>
</gene>
<dbReference type="InterPro" id="IPR017441">
    <property type="entry name" value="Protein_kinase_ATP_BS"/>
</dbReference>
<evidence type="ECO:0000313" key="5">
    <source>
        <dbReference type="WBParaSite" id="SBAD_0000372401-mRNA-1"/>
    </source>
</evidence>
<keyword evidence="4" id="KW-1185">Reference proteome</keyword>
<dbReference type="EMBL" id="UZAM01007816">
    <property type="protein sequence ID" value="VDP01579.1"/>
    <property type="molecule type" value="Genomic_DNA"/>
</dbReference>
<dbReference type="PROSITE" id="PS50011">
    <property type="entry name" value="PROTEIN_KINASE_DOM"/>
    <property type="match status" value="1"/>
</dbReference>
<feature type="domain" description="Protein kinase" evidence="2">
    <location>
        <begin position="25"/>
        <end position="263"/>
    </location>
</feature>
<proteinExistence type="predicted"/>
<dbReference type="Proteomes" id="UP000270296">
    <property type="component" value="Unassembled WGS sequence"/>
</dbReference>
<dbReference type="WBParaSite" id="SBAD_0000372401-mRNA-1">
    <property type="protein sequence ID" value="SBAD_0000372401-mRNA-1"/>
    <property type="gene ID" value="SBAD_0000372401"/>
</dbReference>
<dbReference type="Gene3D" id="1.10.510.10">
    <property type="entry name" value="Transferase(Phosphotransferase) domain 1"/>
    <property type="match status" value="1"/>
</dbReference>
<evidence type="ECO:0000313" key="4">
    <source>
        <dbReference type="Proteomes" id="UP000270296"/>
    </source>
</evidence>
<evidence type="ECO:0000259" key="2">
    <source>
        <dbReference type="PROSITE" id="PS50011"/>
    </source>
</evidence>
<keyword evidence="1" id="KW-0067">ATP-binding</keyword>
<organism evidence="5">
    <name type="scientific">Soboliphyme baturini</name>
    <dbReference type="NCBI Taxonomy" id="241478"/>
    <lineage>
        <taxon>Eukaryota</taxon>
        <taxon>Metazoa</taxon>
        <taxon>Ecdysozoa</taxon>
        <taxon>Nematoda</taxon>
        <taxon>Enoplea</taxon>
        <taxon>Dorylaimia</taxon>
        <taxon>Dioctophymatida</taxon>
        <taxon>Dioctophymatoidea</taxon>
        <taxon>Soboliphymatidae</taxon>
        <taxon>Soboliphyme</taxon>
    </lineage>
</organism>
<dbReference type="OrthoDB" id="5979581at2759"/>
<protein>
    <submittedName>
        <fullName evidence="5">Protein kinase domain-containing protein</fullName>
    </submittedName>
</protein>
<dbReference type="SMART" id="SM00220">
    <property type="entry name" value="S_TKc"/>
    <property type="match status" value="1"/>
</dbReference>
<name>A0A183IIW4_9BILA</name>
<dbReference type="PROSITE" id="PS00107">
    <property type="entry name" value="PROTEIN_KINASE_ATP"/>
    <property type="match status" value="1"/>
</dbReference>
<dbReference type="AlphaFoldDB" id="A0A183IIW4"/>
<accession>A0A183IIW4</accession>
<dbReference type="InterPro" id="IPR000719">
    <property type="entry name" value="Prot_kinase_dom"/>
</dbReference>
<feature type="binding site" evidence="1">
    <location>
        <position position="54"/>
    </location>
    <ligand>
        <name>ATP</name>
        <dbReference type="ChEBI" id="CHEBI:30616"/>
    </ligand>
</feature>
<dbReference type="GO" id="GO:0004672">
    <property type="term" value="F:protein kinase activity"/>
    <property type="evidence" value="ECO:0007669"/>
    <property type="project" value="InterPro"/>
</dbReference>
<dbReference type="GO" id="GO:0005524">
    <property type="term" value="F:ATP binding"/>
    <property type="evidence" value="ECO:0007669"/>
    <property type="project" value="UniProtKB-UniRule"/>
</dbReference>
<reference evidence="3 4" key="2">
    <citation type="submission" date="2018-11" db="EMBL/GenBank/DDBJ databases">
        <authorList>
            <consortium name="Pathogen Informatics"/>
        </authorList>
    </citation>
    <scope>NUCLEOTIDE SEQUENCE [LARGE SCALE GENOMIC DNA]</scope>
</reference>
<dbReference type="PANTHER" id="PTHR11909">
    <property type="entry name" value="CASEIN KINASE-RELATED"/>
    <property type="match status" value="1"/>
</dbReference>
<evidence type="ECO:0000256" key="1">
    <source>
        <dbReference type="PROSITE-ProRule" id="PRU10141"/>
    </source>
</evidence>